<protein>
    <recommendedName>
        <fullName evidence="3">HNH endonuclease</fullName>
    </recommendedName>
</protein>
<dbReference type="Proteomes" id="UP000613768">
    <property type="component" value="Unassembled WGS sequence"/>
</dbReference>
<sequence length="401" mass="44443">MQRVAQSAHLAGISTSAWWGAAIDRARKTKSLVNREAVWQVAQAVAGANGFRFRIERGAAPLDAALPSAEGPPRTAALSVRLARADFEWLDRQAKSLGLSKPMALTVAALRLLEEATGHADWLTRSALENYAAHGRKAVRKGVLFDLETPDLDGVTGQVAVSMLTLARPKVRPPPVWLRSAVERNQGSHCVVCGLVTDNLMLDRVVPAAHGSTSMEENWFLTCLTCHRHRQHRDLLMLTVIGPNAAERRSALLERRTRIMHYALNHLPTGSKKSVTDRFAHPRRRLWAWEDQAEGSFLGWTGVDGWSGDRADFLEATLRYGLRAAWVAVPGEPLTRLFRIEEPDDGRFRELLWTLIDENTLVRRLPMGRSGLVGKPVESGKDWGLLKAARPPAALKARRKG</sequence>
<proteinExistence type="predicted"/>
<accession>A0AAW3ZC91</accession>
<reference evidence="1 2" key="1">
    <citation type="submission" date="2020-09" db="EMBL/GenBank/DDBJ databases">
        <title>Pseudoxanthomonas sp. CAU 1598 isolated from sand of Yaerae Beach.</title>
        <authorList>
            <person name="Kim W."/>
        </authorList>
    </citation>
    <scope>NUCLEOTIDE SEQUENCE [LARGE SCALE GENOMIC DNA]</scope>
    <source>
        <strain evidence="1 2">CAU 1598</strain>
    </source>
</reference>
<dbReference type="EMBL" id="JACYTR010000001">
    <property type="protein sequence ID" value="MBD8524115.1"/>
    <property type="molecule type" value="Genomic_DNA"/>
</dbReference>
<dbReference type="RefSeq" id="WP_192027468.1">
    <property type="nucleotide sequence ID" value="NZ_JACYTR010000001.1"/>
</dbReference>
<keyword evidence="2" id="KW-1185">Reference proteome</keyword>
<evidence type="ECO:0008006" key="3">
    <source>
        <dbReference type="Google" id="ProtNLM"/>
    </source>
</evidence>
<dbReference type="Gene3D" id="1.10.30.50">
    <property type="match status" value="1"/>
</dbReference>
<organism evidence="1 2">
    <name type="scientific">Pseudomarimonas arenosa</name>
    <dbReference type="NCBI Taxonomy" id="2774145"/>
    <lineage>
        <taxon>Bacteria</taxon>
        <taxon>Pseudomonadati</taxon>
        <taxon>Pseudomonadota</taxon>
        <taxon>Gammaproteobacteria</taxon>
        <taxon>Lysobacterales</taxon>
        <taxon>Lysobacteraceae</taxon>
        <taxon>Pseudomarimonas</taxon>
    </lineage>
</organism>
<name>A0AAW3ZC91_9GAMM</name>
<dbReference type="AlphaFoldDB" id="A0AAW3ZC91"/>
<evidence type="ECO:0000313" key="2">
    <source>
        <dbReference type="Proteomes" id="UP000613768"/>
    </source>
</evidence>
<evidence type="ECO:0000313" key="1">
    <source>
        <dbReference type="EMBL" id="MBD8524115.1"/>
    </source>
</evidence>
<gene>
    <name evidence="1" type="ORF">IFO71_00015</name>
</gene>
<comment type="caution">
    <text evidence="1">The sequence shown here is derived from an EMBL/GenBank/DDBJ whole genome shotgun (WGS) entry which is preliminary data.</text>
</comment>